<protein>
    <submittedName>
        <fullName evidence="1">20008_t:CDS:1</fullName>
    </submittedName>
</protein>
<sequence>MVVQILKIKKATLSLLQQMTMSIGSNLNEFAYVRISLRHE</sequence>
<name>A0A9N8Z1V9_9GLOM</name>
<reference evidence="1" key="1">
    <citation type="submission" date="2021-06" db="EMBL/GenBank/DDBJ databases">
        <authorList>
            <person name="Kallberg Y."/>
            <person name="Tangrot J."/>
            <person name="Rosling A."/>
        </authorList>
    </citation>
    <scope>NUCLEOTIDE SEQUENCE</scope>
    <source>
        <strain evidence="1">MA453B</strain>
    </source>
</reference>
<keyword evidence="2" id="KW-1185">Reference proteome</keyword>
<evidence type="ECO:0000313" key="2">
    <source>
        <dbReference type="Proteomes" id="UP000789405"/>
    </source>
</evidence>
<proteinExistence type="predicted"/>
<accession>A0A9N8Z1V9</accession>
<dbReference type="EMBL" id="CAJVPY010000324">
    <property type="protein sequence ID" value="CAG8465854.1"/>
    <property type="molecule type" value="Genomic_DNA"/>
</dbReference>
<evidence type="ECO:0000313" key="1">
    <source>
        <dbReference type="EMBL" id="CAG8465854.1"/>
    </source>
</evidence>
<dbReference type="AlphaFoldDB" id="A0A9N8Z1V9"/>
<comment type="caution">
    <text evidence="1">The sequence shown here is derived from an EMBL/GenBank/DDBJ whole genome shotgun (WGS) entry which is preliminary data.</text>
</comment>
<dbReference type="Proteomes" id="UP000789405">
    <property type="component" value="Unassembled WGS sequence"/>
</dbReference>
<gene>
    <name evidence="1" type="ORF">DERYTH_LOCUS1225</name>
</gene>
<organism evidence="1 2">
    <name type="scientific">Dentiscutata erythropus</name>
    <dbReference type="NCBI Taxonomy" id="1348616"/>
    <lineage>
        <taxon>Eukaryota</taxon>
        <taxon>Fungi</taxon>
        <taxon>Fungi incertae sedis</taxon>
        <taxon>Mucoromycota</taxon>
        <taxon>Glomeromycotina</taxon>
        <taxon>Glomeromycetes</taxon>
        <taxon>Diversisporales</taxon>
        <taxon>Gigasporaceae</taxon>
        <taxon>Dentiscutata</taxon>
    </lineage>
</organism>